<feature type="compositionally biased region" description="Basic and acidic residues" evidence="9">
    <location>
        <begin position="296"/>
        <end position="311"/>
    </location>
</feature>
<comment type="catalytic activity">
    <reaction evidence="8">
        <text>apo-[ACP] + acetyl-CoA = acetyl-[ACP] + adenosine 3',5'-bisphosphate + H(+)</text>
        <dbReference type="Rhea" id="RHEA:46564"/>
        <dbReference type="Rhea" id="RHEA-COMP:9621"/>
        <dbReference type="Rhea" id="RHEA-COMP:9690"/>
        <dbReference type="ChEBI" id="CHEBI:15378"/>
        <dbReference type="ChEBI" id="CHEBI:29999"/>
        <dbReference type="ChEBI" id="CHEBI:57288"/>
        <dbReference type="ChEBI" id="CHEBI:58343"/>
        <dbReference type="ChEBI" id="CHEBI:78446"/>
    </reaction>
    <physiologicalReaction direction="left-to-right" evidence="8">
        <dbReference type="Rhea" id="RHEA:46565"/>
    </physiologicalReaction>
</comment>
<evidence type="ECO:0000313" key="13">
    <source>
        <dbReference type="Proteomes" id="UP000271974"/>
    </source>
</evidence>
<evidence type="ECO:0000256" key="9">
    <source>
        <dbReference type="SAM" id="MobiDB-lite"/>
    </source>
</evidence>
<dbReference type="InterPro" id="IPR008278">
    <property type="entry name" value="4-PPantetheinyl_Trfase_dom"/>
</dbReference>
<evidence type="ECO:0000256" key="5">
    <source>
        <dbReference type="ARBA" id="ARBA00030484"/>
    </source>
</evidence>
<protein>
    <recommendedName>
        <fullName evidence="3">L-aminoadipate-semialdehyde dehydrogenase-phosphopantetheinyl transferase</fullName>
        <ecNumber evidence="2">2.7.8.7</ecNumber>
    </recommendedName>
    <alternativeName>
        <fullName evidence="5">4'-phosphopantetheinyl transferase</fullName>
    </alternativeName>
    <alternativeName>
        <fullName evidence="6">Alpha-aminoadipic semialdehyde dehydrogenase-phosphopantetheinyl transferase</fullName>
    </alternativeName>
</protein>
<comment type="similarity">
    <text evidence="1">Belongs to the P-Pant transferase superfamily. AcpS family.</text>
</comment>
<dbReference type="InterPro" id="IPR050559">
    <property type="entry name" value="P-Pant_transferase_sf"/>
</dbReference>
<evidence type="ECO:0000256" key="7">
    <source>
        <dbReference type="ARBA" id="ARBA00048641"/>
    </source>
</evidence>
<dbReference type="Gene3D" id="3.90.470.20">
    <property type="entry name" value="4'-phosphopantetheinyl transferase domain"/>
    <property type="match status" value="2"/>
</dbReference>
<reference evidence="12 13" key="1">
    <citation type="submission" date="2019-01" db="EMBL/GenBank/DDBJ databases">
        <title>A draft genome assembly of the solar-powered sea slug Elysia chlorotica.</title>
        <authorList>
            <person name="Cai H."/>
            <person name="Li Q."/>
            <person name="Fang X."/>
            <person name="Li J."/>
            <person name="Curtis N.E."/>
            <person name="Altenburger A."/>
            <person name="Shibata T."/>
            <person name="Feng M."/>
            <person name="Maeda T."/>
            <person name="Schwartz J.A."/>
            <person name="Shigenobu S."/>
            <person name="Lundholm N."/>
            <person name="Nishiyama T."/>
            <person name="Yang H."/>
            <person name="Hasebe M."/>
            <person name="Li S."/>
            <person name="Pierce S.K."/>
            <person name="Wang J."/>
        </authorList>
    </citation>
    <scope>NUCLEOTIDE SEQUENCE [LARGE SCALE GENOMIC DNA]</scope>
    <source>
        <strain evidence="12">EC2010</strain>
        <tissue evidence="12">Whole organism of an adult</tissue>
    </source>
</reference>
<dbReference type="PANTHER" id="PTHR12215:SF10">
    <property type="entry name" value="L-AMINOADIPATE-SEMIALDEHYDE DEHYDROGENASE-PHOSPHOPANTETHEINYL TRANSFERASE"/>
    <property type="match status" value="1"/>
</dbReference>
<gene>
    <name evidence="12" type="ORF">EGW08_009774</name>
</gene>
<dbReference type="GO" id="GO:0000287">
    <property type="term" value="F:magnesium ion binding"/>
    <property type="evidence" value="ECO:0007669"/>
    <property type="project" value="InterPro"/>
</dbReference>
<evidence type="ECO:0000256" key="1">
    <source>
        <dbReference type="ARBA" id="ARBA00006195"/>
    </source>
</evidence>
<dbReference type="GO" id="GO:0019878">
    <property type="term" value="P:lysine biosynthetic process via aminoadipic acid"/>
    <property type="evidence" value="ECO:0007669"/>
    <property type="project" value="TreeGrafter"/>
</dbReference>
<dbReference type="OrthoDB" id="26719at2759"/>
<dbReference type="AlphaFoldDB" id="A0A3S1BEX6"/>
<organism evidence="12 13">
    <name type="scientific">Elysia chlorotica</name>
    <name type="common">Eastern emerald elysia</name>
    <name type="synonym">Sea slug</name>
    <dbReference type="NCBI Taxonomy" id="188477"/>
    <lineage>
        <taxon>Eukaryota</taxon>
        <taxon>Metazoa</taxon>
        <taxon>Spiralia</taxon>
        <taxon>Lophotrochozoa</taxon>
        <taxon>Mollusca</taxon>
        <taxon>Gastropoda</taxon>
        <taxon>Heterobranchia</taxon>
        <taxon>Euthyneura</taxon>
        <taxon>Panpulmonata</taxon>
        <taxon>Sacoglossa</taxon>
        <taxon>Placobranchoidea</taxon>
        <taxon>Plakobranchidae</taxon>
        <taxon>Elysia</taxon>
    </lineage>
</organism>
<name>A0A3S1BEX6_ELYCH</name>
<evidence type="ECO:0000256" key="4">
    <source>
        <dbReference type="ARBA" id="ARBA00022679"/>
    </source>
</evidence>
<feature type="domain" description="4'-phosphopantetheinyl transferase" evidence="10">
    <location>
        <begin position="128"/>
        <end position="246"/>
    </location>
</feature>
<comment type="catalytic activity">
    <reaction evidence="7">
        <text>apo-[ACP] + CoA = holo-[ACP] + adenosine 3',5'-bisphosphate + H(+)</text>
        <dbReference type="Rhea" id="RHEA:12068"/>
        <dbReference type="Rhea" id="RHEA-COMP:9685"/>
        <dbReference type="Rhea" id="RHEA-COMP:9690"/>
        <dbReference type="ChEBI" id="CHEBI:15378"/>
        <dbReference type="ChEBI" id="CHEBI:29999"/>
        <dbReference type="ChEBI" id="CHEBI:57287"/>
        <dbReference type="ChEBI" id="CHEBI:58343"/>
        <dbReference type="ChEBI" id="CHEBI:64479"/>
        <dbReference type="EC" id="2.7.8.7"/>
    </reaction>
    <physiologicalReaction direction="left-to-right" evidence="7">
        <dbReference type="Rhea" id="RHEA:12069"/>
    </physiologicalReaction>
</comment>
<evidence type="ECO:0000259" key="10">
    <source>
        <dbReference type="Pfam" id="PF01648"/>
    </source>
</evidence>
<accession>A0A3S1BEX6</accession>
<dbReference type="FunFam" id="3.90.470.20:FF:000003">
    <property type="entry name" value="L-aminoadipate-semialdehyde dehydrogenase-phosphopantetheinyl transferase"/>
    <property type="match status" value="1"/>
</dbReference>
<evidence type="ECO:0000259" key="11">
    <source>
        <dbReference type="Pfam" id="PF22624"/>
    </source>
</evidence>
<dbReference type="Proteomes" id="UP000271974">
    <property type="component" value="Unassembled WGS sequence"/>
</dbReference>
<dbReference type="PANTHER" id="PTHR12215">
    <property type="entry name" value="PHOSPHOPANTETHEINE TRANSFERASE"/>
    <property type="match status" value="1"/>
</dbReference>
<keyword evidence="4" id="KW-0808">Transferase</keyword>
<evidence type="ECO:0000256" key="2">
    <source>
        <dbReference type="ARBA" id="ARBA00013172"/>
    </source>
</evidence>
<sequence>MNHHPGSEDQEMGRGQSVRLAVNIRNWLPNQAQWTHAAQCIQHEEKERVGKFMFKRDAKSAMVGRLLMRFSLSKILGIPSRALLFGRTEKGKPFLVSPVDRSSARCDVSFNVSHQGDYVVLAAERGGAVGVDVMKVEWPRNSPVSAFFKTMHKQFSDREWSEVKRHADEMDQLKVFYRLWCLKESIVKAYGTGIGFEVSRLNFNLDCRDVREGQVVTSTSVEIDGDLSPEWTFEESYLDGHCIAVAADYTSNKNRAVPSSSEGESRESSAPAFQVLDIERVLAGCEALTGTGPDRAFWEGFDRKEEQPGAR</sequence>
<dbReference type="Pfam" id="PF22624">
    <property type="entry name" value="AASDHPPT_N"/>
    <property type="match status" value="1"/>
</dbReference>
<dbReference type="SUPFAM" id="SSF56214">
    <property type="entry name" value="4'-phosphopantetheinyl transferase"/>
    <property type="match status" value="2"/>
</dbReference>
<proteinExistence type="inferred from homology"/>
<dbReference type="STRING" id="188477.A0A3S1BEX6"/>
<evidence type="ECO:0000256" key="8">
    <source>
        <dbReference type="ARBA" id="ARBA00048794"/>
    </source>
</evidence>
<comment type="caution">
    <text evidence="12">The sequence shown here is derived from an EMBL/GenBank/DDBJ whole genome shotgun (WGS) entry which is preliminary data.</text>
</comment>
<dbReference type="Pfam" id="PF01648">
    <property type="entry name" value="ACPS"/>
    <property type="match status" value="1"/>
</dbReference>
<evidence type="ECO:0000256" key="3">
    <source>
        <dbReference type="ARBA" id="ARBA00016301"/>
    </source>
</evidence>
<feature type="region of interest" description="Disordered" evidence="9">
    <location>
        <begin position="290"/>
        <end position="311"/>
    </location>
</feature>
<keyword evidence="13" id="KW-1185">Reference proteome</keyword>
<dbReference type="InterPro" id="IPR055066">
    <property type="entry name" value="AASDHPPT_N"/>
</dbReference>
<dbReference type="InterPro" id="IPR037143">
    <property type="entry name" value="4-PPantetheinyl_Trfase_dom_sf"/>
</dbReference>
<dbReference type="GO" id="GO:0005829">
    <property type="term" value="C:cytosol"/>
    <property type="evidence" value="ECO:0007669"/>
    <property type="project" value="TreeGrafter"/>
</dbReference>
<dbReference type="GO" id="GO:0008897">
    <property type="term" value="F:holo-[acyl-carrier-protein] synthase activity"/>
    <property type="evidence" value="ECO:0007669"/>
    <property type="project" value="UniProtKB-EC"/>
</dbReference>
<evidence type="ECO:0000313" key="12">
    <source>
        <dbReference type="EMBL" id="RUS82468.1"/>
    </source>
</evidence>
<dbReference type="EMBL" id="RQTK01000285">
    <property type="protein sequence ID" value="RUS82468.1"/>
    <property type="molecule type" value="Genomic_DNA"/>
</dbReference>
<dbReference type="EC" id="2.7.8.7" evidence="2"/>
<feature type="domain" description="4'-phosphopantetheinyl transferase N-terminal" evidence="11">
    <location>
        <begin position="26"/>
        <end position="124"/>
    </location>
</feature>
<evidence type="ECO:0000256" key="6">
    <source>
        <dbReference type="ARBA" id="ARBA00033443"/>
    </source>
</evidence>